<reference evidence="3 4" key="1">
    <citation type="journal article" date="2017" name="Front. Genet.">
        <title>Draft sequencing of the heterozygous diploid genome of Satsuma (Citrus unshiu Marc.) using a hybrid assembly approach.</title>
        <authorList>
            <person name="Shimizu T."/>
            <person name="Tanizawa Y."/>
            <person name="Mochizuki T."/>
            <person name="Nagasaki H."/>
            <person name="Yoshioka T."/>
            <person name="Toyoda A."/>
            <person name="Fujiyama A."/>
            <person name="Kaminuma E."/>
            <person name="Nakamura Y."/>
        </authorList>
    </citation>
    <scope>NUCLEOTIDE SEQUENCE [LARGE SCALE GENOMIC DNA]</scope>
    <source>
        <strain evidence="4">cv. Miyagawa wase</strain>
    </source>
</reference>
<feature type="region of interest" description="Disordered" evidence="1">
    <location>
        <begin position="218"/>
        <end position="287"/>
    </location>
</feature>
<gene>
    <name evidence="3" type="ORF">CUMW_105810</name>
</gene>
<protein>
    <submittedName>
        <fullName evidence="3">Uncharacterized protein</fullName>
    </submittedName>
</protein>
<feature type="transmembrane region" description="Helical" evidence="2">
    <location>
        <begin position="173"/>
        <end position="196"/>
    </location>
</feature>
<evidence type="ECO:0000256" key="1">
    <source>
        <dbReference type="SAM" id="MobiDB-lite"/>
    </source>
</evidence>
<keyword evidence="2" id="KW-0472">Membrane</keyword>
<dbReference type="GO" id="GO:0055028">
    <property type="term" value="C:cortical microtubule"/>
    <property type="evidence" value="ECO:0007669"/>
    <property type="project" value="TreeGrafter"/>
</dbReference>
<dbReference type="AlphaFoldDB" id="A0A2H5P6B1"/>
<sequence>MIADSRGTCWTQSGECRLDPEEISHASSLIRTEKLQEPSYVIRKMKSMKGTGGGGGRKFSMIPFVERKNIDNDEDLVLFRELNKREKDRFASLLQPVSDEFEPNAGNHALYRIGSGKKGSGNEFLGENNNKNDYDWLKTPPATPLFPSLEMEATAPELVVQREIPIIQPLSRVCFLSSYFIYLSICIIYLTIFSYGDAKSQLSILFILQFAGNSAATILGRPNSPKPKPKIPVRSITRSQRPNINSSTETKNTKETTFPKYNKTTTSSSPTTHLIPNSKRTDTNQKESQDHFDFITSNLSKTLGLTDTKTKPRSRGVSPSMRSKIPAQIPGFSNETPPNLRTDHRSTSATRGRPVTNQSPSTHINQRPKSVTRSRKVDDKLLVKQKEGDQKGRIQTQILGSRMVEKVMNARKSGAEERETKANLRCPNNSEVTAGFIARNMMPKSSLNNMPLKHNVEIKREGTNARHLGTVRPKSST</sequence>
<dbReference type="STRING" id="55188.A0A2H5P6B1"/>
<name>A0A2H5P6B1_CITUN</name>
<accession>A0A2H5P6B1</accession>
<feature type="compositionally biased region" description="Polar residues" evidence="1">
    <location>
        <begin position="347"/>
        <end position="371"/>
    </location>
</feature>
<organism evidence="3 4">
    <name type="scientific">Citrus unshiu</name>
    <name type="common">Satsuma mandarin</name>
    <name type="synonym">Citrus nobilis var. unshiu</name>
    <dbReference type="NCBI Taxonomy" id="55188"/>
    <lineage>
        <taxon>Eukaryota</taxon>
        <taxon>Viridiplantae</taxon>
        <taxon>Streptophyta</taxon>
        <taxon>Embryophyta</taxon>
        <taxon>Tracheophyta</taxon>
        <taxon>Spermatophyta</taxon>
        <taxon>Magnoliopsida</taxon>
        <taxon>eudicotyledons</taxon>
        <taxon>Gunneridae</taxon>
        <taxon>Pentapetalae</taxon>
        <taxon>rosids</taxon>
        <taxon>malvids</taxon>
        <taxon>Sapindales</taxon>
        <taxon>Rutaceae</taxon>
        <taxon>Aurantioideae</taxon>
        <taxon>Citrus</taxon>
    </lineage>
</organism>
<keyword evidence="2" id="KW-1133">Transmembrane helix</keyword>
<feature type="compositionally biased region" description="Polar residues" evidence="1">
    <location>
        <begin position="262"/>
        <end position="275"/>
    </location>
</feature>
<evidence type="ECO:0000313" key="4">
    <source>
        <dbReference type="Proteomes" id="UP000236630"/>
    </source>
</evidence>
<evidence type="ECO:0000313" key="3">
    <source>
        <dbReference type="EMBL" id="GAY47625.1"/>
    </source>
</evidence>
<dbReference type="PANTHER" id="PTHR31949">
    <property type="entry name" value="GASTRIC MUCIN-LIKE PROTEIN"/>
    <property type="match status" value="1"/>
</dbReference>
<comment type="caution">
    <text evidence="3">The sequence shown here is derived from an EMBL/GenBank/DDBJ whole genome shotgun (WGS) entry which is preliminary data.</text>
</comment>
<evidence type="ECO:0000256" key="2">
    <source>
        <dbReference type="SAM" id="Phobius"/>
    </source>
</evidence>
<feature type="region of interest" description="Disordered" evidence="1">
    <location>
        <begin position="303"/>
        <end position="377"/>
    </location>
</feature>
<dbReference type="PANTHER" id="PTHR31949:SF6">
    <property type="entry name" value="DUF4005 DOMAIN-CONTAINING PROTEIN"/>
    <property type="match status" value="1"/>
</dbReference>
<keyword evidence="2" id="KW-0812">Transmembrane</keyword>
<keyword evidence="4" id="KW-1185">Reference proteome</keyword>
<dbReference type="GO" id="GO:0043622">
    <property type="term" value="P:cortical microtubule organization"/>
    <property type="evidence" value="ECO:0007669"/>
    <property type="project" value="TreeGrafter"/>
</dbReference>
<dbReference type="EMBL" id="BDQV01000039">
    <property type="protein sequence ID" value="GAY47625.1"/>
    <property type="molecule type" value="Genomic_DNA"/>
</dbReference>
<dbReference type="Proteomes" id="UP000236630">
    <property type="component" value="Unassembled WGS sequence"/>
</dbReference>
<proteinExistence type="predicted"/>